<evidence type="ECO:0000259" key="1">
    <source>
        <dbReference type="PROSITE" id="PS51832"/>
    </source>
</evidence>
<dbReference type="EMBL" id="WNKU01000006">
    <property type="protein sequence ID" value="MTV48740.1"/>
    <property type="molecule type" value="Genomic_DNA"/>
</dbReference>
<dbReference type="PROSITE" id="PS51832">
    <property type="entry name" value="HD_GYP"/>
    <property type="match status" value="1"/>
</dbReference>
<feature type="domain" description="HD-GYP" evidence="1">
    <location>
        <begin position="107"/>
        <end position="304"/>
    </location>
</feature>
<keyword evidence="3" id="KW-1185">Reference proteome</keyword>
<sequence>MRKVSIDSVEPGMILARSIYSAEGRTLLGAGITLSTPFITRLKELGVPALFIKDQTTGDLPVPDVISEQVRLSAVKTVRDSFTRVQLYHENGLDPAEVKEAASAIIDEVLRNRHVMVHMTDIRTFDDYTFGHSVNVCVLSVLTGIAMGYNELQLFDLACGAMLHDIGKMLVPLEVLNKPGRLTPEEFTEIRRHCEFGFEIIRQYKDQFSLLAAHVAYQHQERFDGSGYPRALKGNEIHEYARIVAIADMYDALVADRVYRKGYLPYQAHEIILAASSRELDPAISQIFLQSIAIYPIGSTVQLNTGDIGVVVDVNKIHQSRPVVRLIYDHRGKLLSHPYELDLTRHLTVFVEKVLFEEQVSQLISSSSVEA</sequence>
<proteinExistence type="predicted"/>
<dbReference type="SUPFAM" id="SSF109604">
    <property type="entry name" value="HD-domain/PDEase-like"/>
    <property type="match status" value="1"/>
</dbReference>
<reference evidence="2 3" key="1">
    <citation type="submission" date="2019-11" db="EMBL/GenBank/DDBJ databases">
        <title>Whole-genome sequence of a the green, strictly anaerobic photosynthetic bacterium Heliobacillus mobilis DSM 6151.</title>
        <authorList>
            <person name="Kyndt J.A."/>
            <person name="Meyer T.E."/>
        </authorList>
    </citation>
    <scope>NUCLEOTIDE SEQUENCE [LARGE SCALE GENOMIC DNA]</scope>
    <source>
        <strain evidence="2 3">DSM 6151</strain>
    </source>
</reference>
<dbReference type="SMART" id="SM00471">
    <property type="entry name" value="HDc"/>
    <property type="match status" value="1"/>
</dbReference>
<organism evidence="2 3">
    <name type="scientific">Heliobacterium mobile</name>
    <name type="common">Heliobacillus mobilis</name>
    <dbReference type="NCBI Taxonomy" id="28064"/>
    <lineage>
        <taxon>Bacteria</taxon>
        <taxon>Bacillati</taxon>
        <taxon>Bacillota</taxon>
        <taxon>Clostridia</taxon>
        <taxon>Eubacteriales</taxon>
        <taxon>Heliobacteriaceae</taxon>
        <taxon>Heliobacterium</taxon>
    </lineage>
</organism>
<dbReference type="Gene3D" id="1.10.3210.10">
    <property type="entry name" value="Hypothetical protein af1432"/>
    <property type="match status" value="1"/>
</dbReference>
<name>A0A6I3SIS1_HELMO</name>
<dbReference type="AlphaFoldDB" id="A0A6I3SIS1"/>
<dbReference type="RefSeq" id="WP_155475845.1">
    <property type="nucleotide sequence ID" value="NZ_WNKU01000006.1"/>
</dbReference>
<evidence type="ECO:0000313" key="3">
    <source>
        <dbReference type="Proteomes" id="UP000430670"/>
    </source>
</evidence>
<gene>
    <name evidence="2" type="ORF">GJ688_07070</name>
</gene>
<dbReference type="InterPro" id="IPR003607">
    <property type="entry name" value="HD/PDEase_dom"/>
</dbReference>
<protein>
    <submittedName>
        <fullName evidence="2">HD domain-containing protein</fullName>
    </submittedName>
</protein>
<dbReference type="Proteomes" id="UP000430670">
    <property type="component" value="Unassembled WGS sequence"/>
</dbReference>
<dbReference type="InterPro" id="IPR037522">
    <property type="entry name" value="HD_GYP_dom"/>
</dbReference>
<accession>A0A6I3SIS1</accession>
<dbReference type="PANTHER" id="PTHR43155">
    <property type="entry name" value="CYCLIC DI-GMP PHOSPHODIESTERASE PA4108-RELATED"/>
    <property type="match status" value="1"/>
</dbReference>
<evidence type="ECO:0000313" key="2">
    <source>
        <dbReference type="EMBL" id="MTV48740.1"/>
    </source>
</evidence>
<dbReference type="CDD" id="cd00077">
    <property type="entry name" value="HDc"/>
    <property type="match status" value="1"/>
</dbReference>
<dbReference type="PANTHER" id="PTHR43155:SF2">
    <property type="entry name" value="CYCLIC DI-GMP PHOSPHODIESTERASE PA4108"/>
    <property type="match status" value="1"/>
</dbReference>
<dbReference type="Pfam" id="PF13487">
    <property type="entry name" value="HD_5"/>
    <property type="match status" value="1"/>
</dbReference>
<comment type="caution">
    <text evidence="2">The sequence shown here is derived from an EMBL/GenBank/DDBJ whole genome shotgun (WGS) entry which is preliminary data.</text>
</comment>
<dbReference type="OrthoDB" id="9804747at2"/>